<gene>
    <name evidence="3" type="primary">LOC107222845</name>
</gene>
<feature type="compositionally biased region" description="Basic and acidic residues" evidence="1">
    <location>
        <begin position="44"/>
        <end position="56"/>
    </location>
</feature>
<reference evidence="3" key="1">
    <citation type="submission" date="2025-08" db="UniProtKB">
        <authorList>
            <consortium name="RefSeq"/>
        </authorList>
    </citation>
    <scope>IDENTIFICATION</scope>
    <source>
        <tissue evidence="3">Thorax and Abdomen</tissue>
    </source>
</reference>
<feature type="region of interest" description="Disordered" evidence="1">
    <location>
        <begin position="121"/>
        <end position="147"/>
    </location>
</feature>
<evidence type="ECO:0000313" key="3">
    <source>
        <dbReference type="RefSeq" id="XP_046586648.1"/>
    </source>
</evidence>
<name>A0ABM3FF50_NEOLC</name>
<feature type="region of interest" description="Disordered" evidence="1">
    <location>
        <begin position="35"/>
        <end position="56"/>
    </location>
</feature>
<evidence type="ECO:0000313" key="2">
    <source>
        <dbReference type="Proteomes" id="UP000829291"/>
    </source>
</evidence>
<evidence type="ECO:0000256" key="1">
    <source>
        <dbReference type="SAM" id="MobiDB-lite"/>
    </source>
</evidence>
<dbReference type="GeneID" id="107222845"/>
<organism evidence="2 3">
    <name type="scientific">Neodiprion lecontei</name>
    <name type="common">Redheaded pine sawfly</name>
    <dbReference type="NCBI Taxonomy" id="441921"/>
    <lineage>
        <taxon>Eukaryota</taxon>
        <taxon>Metazoa</taxon>
        <taxon>Ecdysozoa</taxon>
        <taxon>Arthropoda</taxon>
        <taxon>Hexapoda</taxon>
        <taxon>Insecta</taxon>
        <taxon>Pterygota</taxon>
        <taxon>Neoptera</taxon>
        <taxon>Endopterygota</taxon>
        <taxon>Hymenoptera</taxon>
        <taxon>Tenthredinoidea</taxon>
        <taxon>Diprionidae</taxon>
        <taxon>Diprioninae</taxon>
        <taxon>Neodiprion</taxon>
    </lineage>
</organism>
<keyword evidence="2" id="KW-1185">Reference proteome</keyword>
<dbReference type="RefSeq" id="XP_046586648.1">
    <property type="nucleotide sequence ID" value="XM_046730692.1"/>
</dbReference>
<proteinExistence type="predicted"/>
<dbReference type="Proteomes" id="UP000829291">
    <property type="component" value="Chromosome 2"/>
</dbReference>
<feature type="compositionally biased region" description="Low complexity" evidence="1">
    <location>
        <begin position="129"/>
        <end position="142"/>
    </location>
</feature>
<accession>A0ABM3FF50</accession>
<protein>
    <submittedName>
        <fullName evidence="3">Uncharacterized protein LOC107222845 isoform X1</fullName>
    </submittedName>
</protein>
<sequence>MGLVSSTFASLAIQLAWNCQRLLDPQYRCVELKRATESPSPDNQKLDHTVDHESQRPTTVVDKRSPVTHLNQRTRVINRQRYRKRPASFDTAMIANRCDNPPAVRVTCVVTSTPSLKRNPQPQFWDVTSSSGCSSDSGSYLDSDSDVEDRLSGSFAVKKHEETEDEKTFSMSAEEEAALRMTVGRGHFSRSKKDRFLNHLRLEKRLNGLSDNFCGANHRGRGGITGRRYSGDLYRVLY</sequence>